<evidence type="ECO:0000313" key="8">
    <source>
        <dbReference type="Ensembl" id="ENSSFOP00015034371.2"/>
    </source>
</evidence>
<keyword evidence="3" id="KW-0399">Innate immunity</keyword>
<dbReference type="Gene3D" id="1.10.533.10">
    <property type="entry name" value="Death Domain, Fas"/>
    <property type="match status" value="1"/>
</dbReference>
<proteinExistence type="predicted"/>
<reference evidence="8" key="3">
    <citation type="submission" date="2025-09" db="UniProtKB">
        <authorList>
            <consortium name="Ensembl"/>
        </authorList>
    </citation>
    <scope>IDENTIFICATION</scope>
</reference>
<dbReference type="PANTHER" id="PTHR46985">
    <property type="entry name" value="NACHT, LRR AND PYD DOMAINS-CONTAINING PROTEIN 1"/>
    <property type="match status" value="1"/>
</dbReference>
<evidence type="ECO:0000259" key="7">
    <source>
        <dbReference type="PROSITE" id="PS51830"/>
    </source>
</evidence>
<evidence type="ECO:0000256" key="5">
    <source>
        <dbReference type="ARBA" id="ARBA00023198"/>
    </source>
</evidence>
<keyword evidence="5" id="KW-0395">Inflammatory response</keyword>
<evidence type="ECO:0000256" key="4">
    <source>
        <dbReference type="ARBA" id="ARBA00022859"/>
    </source>
</evidence>
<dbReference type="GO" id="GO:0005829">
    <property type="term" value="C:cytosol"/>
    <property type="evidence" value="ECO:0007669"/>
    <property type="project" value="UniProtKB-SubCell"/>
</dbReference>
<dbReference type="CDD" id="cd08330">
    <property type="entry name" value="CARD_ASC_NALP1"/>
    <property type="match status" value="1"/>
</dbReference>
<dbReference type="SUPFAM" id="SSF47986">
    <property type="entry name" value="DEATH domain"/>
    <property type="match status" value="1"/>
</dbReference>
<dbReference type="Pfam" id="PF23679">
    <property type="entry name" value="UPA-FIIND"/>
    <property type="match status" value="1"/>
</dbReference>
<keyword evidence="9" id="KW-1185">Reference proteome</keyword>
<dbReference type="GO" id="GO:0006954">
    <property type="term" value="P:inflammatory response"/>
    <property type="evidence" value="ECO:0007669"/>
    <property type="project" value="UniProtKB-KW"/>
</dbReference>
<dbReference type="InterPro" id="IPR025307">
    <property type="entry name" value="FIIND_dom"/>
</dbReference>
<gene>
    <name evidence="8" type="primary">LOC108922808</name>
</gene>
<dbReference type="InterPro" id="IPR033516">
    <property type="entry name" value="CARD8/ASC/NALP1_CARD"/>
</dbReference>
<evidence type="ECO:0000256" key="2">
    <source>
        <dbReference type="ARBA" id="ARBA00022490"/>
    </source>
</evidence>
<evidence type="ECO:0000256" key="1">
    <source>
        <dbReference type="ARBA" id="ARBA00004514"/>
    </source>
</evidence>
<dbReference type="PROSITE" id="PS50209">
    <property type="entry name" value="CARD"/>
    <property type="match status" value="1"/>
</dbReference>
<evidence type="ECO:0000256" key="3">
    <source>
        <dbReference type="ARBA" id="ARBA00022588"/>
    </source>
</evidence>
<reference evidence="8" key="2">
    <citation type="submission" date="2025-08" db="UniProtKB">
        <authorList>
            <consortium name="Ensembl"/>
        </authorList>
    </citation>
    <scope>IDENTIFICATION</scope>
</reference>
<organism evidence="8 9">
    <name type="scientific">Scleropages formosus</name>
    <name type="common">Asian bonytongue</name>
    <name type="synonym">Osteoglossum formosum</name>
    <dbReference type="NCBI Taxonomy" id="113540"/>
    <lineage>
        <taxon>Eukaryota</taxon>
        <taxon>Metazoa</taxon>
        <taxon>Chordata</taxon>
        <taxon>Craniata</taxon>
        <taxon>Vertebrata</taxon>
        <taxon>Euteleostomi</taxon>
        <taxon>Actinopterygii</taxon>
        <taxon>Neopterygii</taxon>
        <taxon>Teleostei</taxon>
        <taxon>Osteoglossocephala</taxon>
        <taxon>Osteoglossomorpha</taxon>
        <taxon>Osteoglossiformes</taxon>
        <taxon>Osteoglossidae</taxon>
        <taxon>Scleropages</taxon>
    </lineage>
</organism>
<keyword evidence="2" id="KW-0963">Cytoplasm</keyword>
<dbReference type="Ensembl" id="ENSSFOT00015034749.2">
    <property type="protein sequence ID" value="ENSSFOP00015034371.2"/>
    <property type="gene ID" value="ENSSFOG00015027087.1"/>
</dbReference>
<dbReference type="PANTHER" id="PTHR46985:SF2">
    <property type="entry name" value="APOPTOSIS-ASSOCIATED SPECK-LIKE PROTEIN CONTAINING A CARD"/>
    <property type="match status" value="1"/>
</dbReference>
<comment type="subcellular location">
    <subcellularLocation>
        <location evidence="1">Cytoplasm</location>
        <location evidence="1">Cytosol</location>
    </subcellularLocation>
</comment>
<evidence type="ECO:0000313" key="9">
    <source>
        <dbReference type="Proteomes" id="UP000694397"/>
    </source>
</evidence>
<dbReference type="GO" id="GO:0042981">
    <property type="term" value="P:regulation of apoptotic process"/>
    <property type="evidence" value="ECO:0007669"/>
    <property type="project" value="InterPro"/>
</dbReference>
<dbReference type="Pfam" id="PF13553">
    <property type="entry name" value="FIIND"/>
    <property type="match status" value="1"/>
</dbReference>
<dbReference type="InterPro" id="IPR011029">
    <property type="entry name" value="DEATH-like_dom_sf"/>
</dbReference>
<keyword evidence="4" id="KW-0391">Immunity</keyword>
<evidence type="ECO:0000259" key="6">
    <source>
        <dbReference type="PROSITE" id="PS50209"/>
    </source>
</evidence>
<accession>A0A8C9SJ24</accession>
<dbReference type="Proteomes" id="UP000694397">
    <property type="component" value="Chromosome 9"/>
</dbReference>
<dbReference type="InterPro" id="IPR051249">
    <property type="entry name" value="NLRP_Inflammasome"/>
</dbReference>
<dbReference type="GeneTree" id="ENSGT00730000111912"/>
<dbReference type="InterPro" id="IPR001315">
    <property type="entry name" value="CARD"/>
</dbReference>
<feature type="domain" description="CARD" evidence="6">
    <location>
        <begin position="350"/>
        <end position="439"/>
    </location>
</feature>
<dbReference type="PROSITE" id="PS51830">
    <property type="entry name" value="FIIND"/>
    <property type="match status" value="1"/>
</dbReference>
<reference evidence="8 9" key="1">
    <citation type="submission" date="2019-04" db="EMBL/GenBank/DDBJ databases">
        <authorList>
            <consortium name="Wellcome Sanger Institute Data Sharing"/>
        </authorList>
    </citation>
    <scope>NUCLEOTIDE SEQUENCE [LARGE SCALE GENOMIC DNA]</scope>
</reference>
<dbReference type="Pfam" id="PF00619">
    <property type="entry name" value="CARD"/>
    <property type="match status" value="1"/>
</dbReference>
<dbReference type="GO" id="GO:0045087">
    <property type="term" value="P:innate immune response"/>
    <property type="evidence" value="ECO:0007669"/>
    <property type="project" value="UniProtKB-KW"/>
</dbReference>
<name>A0A8C9SJ24_SCLFO</name>
<sequence>MSVDGTEDDPYKAVICMANWVIKYKELQDTATDEIRIPLKVVSEHHTSPEKGKEMTLRSSQPVDRFTAKSAAEMSGCEFPTVITPTLKQNNGHAIYSVLCSQAGWFQCRETHLMFRMKDMGEVVYSTASWAGTFHIPTGWTPAGPLWDIKCPQETLSQITFPHCEIFTGERRDFLSVAHVTVDGVEILSPLEVNDTHVTISITDLSLFGLITSWLSHTIRGQILLFLRPIFEDQERILNVFLLPSNVLLTQVQGYQKDSIHIPTSSVCTLTHEREYSVYCDLEEKHYIQPKKEKFYRFIDVNFYPTFEVFLYTDVKDMNMKVMDQEQGTEVWKRKVKLPAFEKILSHPLEAEQAANFVYKHRATLIERVTLMDPILDKLSTLVHPEACAKVRAAATSQEKMRLLYDITFRSGGTEVKSRFFEILKDIHPHLVQELNSIY</sequence>
<dbReference type="AlphaFoldDB" id="A0A8C9SJ24"/>
<feature type="domain" description="FIIND" evidence="7">
    <location>
        <begin position="75"/>
        <end position="350"/>
    </location>
</feature>
<protein>
    <submittedName>
        <fullName evidence="8">NACHT, LRR and PYD domains-containing protein 1-like</fullName>
    </submittedName>
</protein>